<evidence type="ECO:0000256" key="2">
    <source>
        <dbReference type="ARBA" id="ARBA00022723"/>
    </source>
</evidence>
<keyword evidence="3" id="KW-0677">Repeat</keyword>
<organism evidence="10 11">
    <name type="scientific">Crotalus adamanteus</name>
    <name type="common">Eastern diamondback rattlesnake</name>
    <dbReference type="NCBI Taxonomy" id="8729"/>
    <lineage>
        <taxon>Eukaryota</taxon>
        <taxon>Metazoa</taxon>
        <taxon>Chordata</taxon>
        <taxon>Craniata</taxon>
        <taxon>Vertebrata</taxon>
        <taxon>Euteleostomi</taxon>
        <taxon>Lepidosauria</taxon>
        <taxon>Squamata</taxon>
        <taxon>Bifurcata</taxon>
        <taxon>Unidentata</taxon>
        <taxon>Episquamata</taxon>
        <taxon>Toxicofera</taxon>
        <taxon>Serpentes</taxon>
        <taxon>Colubroidea</taxon>
        <taxon>Viperidae</taxon>
        <taxon>Crotalinae</taxon>
        <taxon>Crotalus</taxon>
    </lineage>
</organism>
<dbReference type="EMBL" id="JAOTOJ010000017">
    <property type="protein sequence ID" value="KAK9392102.1"/>
    <property type="molecule type" value="Genomic_DNA"/>
</dbReference>
<feature type="domain" description="C2H2-type" evidence="9">
    <location>
        <begin position="66"/>
        <end position="93"/>
    </location>
</feature>
<dbReference type="FunFam" id="3.30.160.60:FF:000150">
    <property type="entry name" value="Mds1 and evi1 complex locus protein"/>
    <property type="match status" value="1"/>
</dbReference>
<dbReference type="Pfam" id="PF00096">
    <property type="entry name" value="zf-C2H2"/>
    <property type="match status" value="4"/>
</dbReference>
<name>A0AAW1AQW5_CROAD</name>
<keyword evidence="2" id="KW-0479">Metal-binding</keyword>
<dbReference type="PANTHER" id="PTHR16515:SF57">
    <property type="entry name" value="ZINC FINGER PROTEIN 154-LIKE"/>
    <property type="match status" value="1"/>
</dbReference>
<gene>
    <name evidence="10" type="ORF">NXF25_017689</name>
</gene>
<comment type="subcellular location">
    <subcellularLocation>
        <location evidence="1">Nucleus</location>
    </subcellularLocation>
</comment>
<evidence type="ECO:0000256" key="1">
    <source>
        <dbReference type="ARBA" id="ARBA00004123"/>
    </source>
</evidence>
<dbReference type="FunFam" id="3.30.160.60:FF:000126">
    <property type="entry name" value="Mds1 and evi1 complex locus protein"/>
    <property type="match status" value="1"/>
</dbReference>
<dbReference type="GO" id="GO:0005634">
    <property type="term" value="C:nucleus"/>
    <property type="evidence" value="ECO:0007669"/>
    <property type="project" value="UniProtKB-SubCell"/>
</dbReference>
<feature type="compositionally biased region" description="Basic and acidic residues" evidence="8">
    <location>
        <begin position="301"/>
        <end position="316"/>
    </location>
</feature>
<evidence type="ECO:0000313" key="10">
    <source>
        <dbReference type="EMBL" id="KAK9392102.1"/>
    </source>
</evidence>
<accession>A0AAW1AQW5</accession>
<dbReference type="SMART" id="SM00355">
    <property type="entry name" value="ZnF_C2H2"/>
    <property type="match status" value="4"/>
</dbReference>
<proteinExistence type="predicted"/>
<dbReference type="Gene3D" id="3.30.160.60">
    <property type="entry name" value="Classic Zinc Finger"/>
    <property type="match status" value="3"/>
</dbReference>
<evidence type="ECO:0000256" key="8">
    <source>
        <dbReference type="SAM" id="MobiDB-lite"/>
    </source>
</evidence>
<evidence type="ECO:0000256" key="5">
    <source>
        <dbReference type="ARBA" id="ARBA00022833"/>
    </source>
</evidence>
<evidence type="ECO:0000256" key="7">
    <source>
        <dbReference type="PROSITE-ProRule" id="PRU00042"/>
    </source>
</evidence>
<dbReference type="InterPro" id="IPR036236">
    <property type="entry name" value="Znf_C2H2_sf"/>
</dbReference>
<feature type="region of interest" description="Disordered" evidence="8">
    <location>
        <begin position="264"/>
        <end position="326"/>
    </location>
</feature>
<dbReference type="InterPro" id="IPR050331">
    <property type="entry name" value="Zinc_finger"/>
</dbReference>
<dbReference type="Proteomes" id="UP001474421">
    <property type="component" value="Unassembled WGS sequence"/>
</dbReference>
<dbReference type="PROSITE" id="PS00028">
    <property type="entry name" value="ZINC_FINGER_C2H2_1"/>
    <property type="match status" value="3"/>
</dbReference>
<comment type="caution">
    <text evidence="10">The sequence shown here is derived from an EMBL/GenBank/DDBJ whole genome shotgun (WGS) entry which is preliminary data.</text>
</comment>
<protein>
    <submittedName>
        <fullName evidence="10">PR domain zinc finger protein 16</fullName>
    </submittedName>
</protein>
<keyword evidence="4 7" id="KW-0863">Zinc-finger</keyword>
<dbReference type="AlphaFoldDB" id="A0AAW1AQW5"/>
<feature type="domain" description="C2H2-type" evidence="9">
    <location>
        <begin position="38"/>
        <end position="65"/>
    </location>
</feature>
<dbReference type="InterPro" id="IPR013087">
    <property type="entry name" value="Znf_C2H2_type"/>
</dbReference>
<evidence type="ECO:0000256" key="3">
    <source>
        <dbReference type="ARBA" id="ARBA00022737"/>
    </source>
</evidence>
<dbReference type="PROSITE" id="PS50157">
    <property type="entry name" value="ZINC_FINGER_C2H2_2"/>
    <property type="match status" value="4"/>
</dbReference>
<keyword evidence="5" id="KW-0862">Zinc</keyword>
<keyword evidence="11" id="KW-1185">Reference proteome</keyword>
<evidence type="ECO:0000313" key="11">
    <source>
        <dbReference type="Proteomes" id="UP001474421"/>
    </source>
</evidence>
<dbReference type="SUPFAM" id="SSF57667">
    <property type="entry name" value="beta-beta-alpha zinc fingers"/>
    <property type="match status" value="3"/>
</dbReference>
<evidence type="ECO:0000256" key="4">
    <source>
        <dbReference type="ARBA" id="ARBA00022771"/>
    </source>
</evidence>
<feature type="domain" description="C2H2-type" evidence="9">
    <location>
        <begin position="95"/>
        <end position="122"/>
    </location>
</feature>
<feature type="compositionally biased region" description="Low complexity" evidence="8">
    <location>
        <begin position="278"/>
        <end position="293"/>
    </location>
</feature>
<keyword evidence="6" id="KW-0539">Nucleus</keyword>
<evidence type="ECO:0000256" key="6">
    <source>
        <dbReference type="ARBA" id="ARBA00023242"/>
    </source>
</evidence>
<evidence type="ECO:0000259" key="9">
    <source>
        <dbReference type="PROSITE" id="PS50157"/>
    </source>
</evidence>
<feature type="domain" description="C2H2-type" evidence="9">
    <location>
        <begin position="9"/>
        <end position="37"/>
    </location>
</feature>
<dbReference type="PANTHER" id="PTHR16515">
    <property type="entry name" value="PR DOMAIN ZINC FINGER PROTEIN"/>
    <property type="match status" value="1"/>
</dbReference>
<dbReference type="GO" id="GO:0010468">
    <property type="term" value="P:regulation of gene expression"/>
    <property type="evidence" value="ECO:0007669"/>
    <property type="project" value="TreeGrafter"/>
</dbReference>
<reference evidence="10 11" key="1">
    <citation type="journal article" date="2024" name="Proc. Natl. Acad. Sci. U.S.A.">
        <title>The genetic regulatory architecture and epigenomic basis for age-related changes in rattlesnake venom.</title>
        <authorList>
            <person name="Hogan M.P."/>
            <person name="Holding M.L."/>
            <person name="Nystrom G.S."/>
            <person name="Colston T.J."/>
            <person name="Bartlett D.A."/>
            <person name="Mason A.J."/>
            <person name="Ellsworth S.A."/>
            <person name="Rautsaw R.M."/>
            <person name="Lawrence K.C."/>
            <person name="Strickland J.L."/>
            <person name="He B."/>
            <person name="Fraser P."/>
            <person name="Margres M.J."/>
            <person name="Gilbert D.M."/>
            <person name="Gibbs H.L."/>
            <person name="Parkinson C.L."/>
            <person name="Rokyta D.R."/>
        </authorList>
    </citation>
    <scope>NUCLEOTIDE SEQUENCE [LARGE SCALE GENOMIC DNA]</scope>
    <source>
        <strain evidence="10">DRR0105</strain>
    </source>
</reference>
<sequence>MSHDSGKRFECENCVKVFTDPSNLQRHIRSQHVGARAHACPDCGKTFATSSGLKQHKHIHSTVKPFICEVCHKSYTQFSNLCRHKRMHADCRTQIKCKDCGQMFSTTSSLNKHRRFCEGKNHYNPGGLFAPGLPLTPSSLMDKSKASPNLNHAGLGFGEYFPSRPHPGALPFSPAPPAFPALAPGFPSIFPPSLYPRPPLLPPTPLLKSPINHTQEAKLPSPLGHSPLPLMSAISNSSHPLPVEERFNSTPLGNSYLEKLKARTSDLSDASDFEDVNTTTGTDLETTTGTGSDLESDAESEQDKMKEKSKAGESKPDFGSGSVPTSSANNMSDLPIFYSQHTLLPSARGSAAPDDGGRERFHQGHRFDCREILWARIYGYAREKNGDSSLSFHVSLPVPSQLLPLGLPFHGANPQPQFAGQSRTKVAPGPAQNRRALLGVALRPYHQAEREQSGQVLPARHAGEEQPLDLTISSRIRASHNGSRDSRKNHVYGERKLVASDGIPKMTEAQMLPQPSLHYAKPSPFFMDPIYRVEKRKVADSVGALKEKYLRPSPLLYHPQHLLPSSEQDIEGM</sequence>
<dbReference type="GO" id="GO:0008270">
    <property type="term" value="F:zinc ion binding"/>
    <property type="evidence" value="ECO:0007669"/>
    <property type="project" value="UniProtKB-KW"/>
</dbReference>